<protein>
    <submittedName>
        <fullName evidence="3">FecR domain-containing protein</fullName>
    </submittedName>
</protein>
<accession>A0ABZ1C6I3</accession>
<dbReference type="RefSeq" id="WP_221029258.1">
    <property type="nucleotide sequence ID" value="NZ_CP139781.1"/>
</dbReference>
<gene>
    <name evidence="3" type="ORF">K1X11_021150</name>
</gene>
<dbReference type="PIRSF" id="PIRSF018266">
    <property type="entry name" value="FecR"/>
    <property type="match status" value="1"/>
</dbReference>
<sequence>MSDSESNSSSAEAAAARWMAARDRGFTPAEQDAYLQWLSEDPTHGAEIARLSRAWDRLEALHQWSPNHSTKPNADLLLPRHRRSRWRRRIVFGSALAATLAVVLSLLSLRDPAPVSDESGVIMHPAPRRLTLEDGSLIELNTSARVEVDFTPSVRAVRLVQGEAHFIVAKNPHRPFVVQVGDYRVRAVGTAFNIALAPEDVSVLVTEGEVQLKETTASLATAPLVPSLRVGQEARLSPTLPAGFEVAELSPAEMEARLAWHSLRLEFTGTPLREVIAEFNRYNRRQLVLADAATGNMVIGGTFRADNVEAFVRLLDLGFDIQARNEGDTLVLSRR</sequence>
<dbReference type="Proteomes" id="UP000738431">
    <property type="component" value="Chromosome"/>
</dbReference>
<dbReference type="InterPro" id="IPR006860">
    <property type="entry name" value="FecR"/>
</dbReference>
<dbReference type="Gene3D" id="3.55.50.30">
    <property type="match status" value="1"/>
</dbReference>
<evidence type="ECO:0000313" key="3">
    <source>
        <dbReference type="EMBL" id="WRQ87329.1"/>
    </source>
</evidence>
<feature type="transmembrane region" description="Helical" evidence="1">
    <location>
        <begin position="90"/>
        <end position="109"/>
    </location>
</feature>
<evidence type="ECO:0000259" key="2">
    <source>
        <dbReference type="Pfam" id="PF04773"/>
    </source>
</evidence>
<keyword evidence="1" id="KW-1133">Transmembrane helix</keyword>
<dbReference type="InterPro" id="IPR012373">
    <property type="entry name" value="Ferrdict_sens_TM"/>
</dbReference>
<dbReference type="EMBL" id="CP139781">
    <property type="protein sequence ID" value="WRQ87329.1"/>
    <property type="molecule type" value="Genomic_DNA"/>
</dbReference>
<proteinExistence type="predicted"/>
<evidence type="ECO:0000256" key="1">
    <source>
        <dbReference type="SAM" id="Phobius"/>
    </source>
</evidence>
<keyword evidence="4" id="KW-1185">Reference proteome</keyword>
<dbReference type="Gene3D" id="2.60.120.1440">
    <property type="match status" value="1"/>
</dbReference>
<feature type="domain" description="FecR protein" evidence="2">
    <location>
        <begin position="128"/>
        <end position="211"/>
    </location>
</feature>
<dbReference type="Pfam" id="PF04773">
    <property type="entry name" value="FecR"/>
    <property type="match status" value="1"/>
</dbReference>
<reference evidence="3 4" key="1">
    <citation type="submission" date="2023-12" db="EMBL/GenBank/DDBJ databases">
        <title>Description of an unclassified Opitutus bacterium of Verrucomicrobiota.</title>
        <authorList>
            <person name="Zhang D.-F."/>
        </authorList>
    </citation>
    <scope>NUCLEOTIDE SEQUENCE [LARGE SCALE GENOMIC DNA]</scope>
    <source>
        <strain evidence="3 4">WL0086</strain>
    </source>
</reference>
<keyword evidence="1" id="KW-0472">Membrane</keyword>
<name>A0ABZ1C6I3_9BACT</name>
<dbReference type="PANTHER" id="PTHR30273:SF2">
    <property type="entry name" value="PROTEIN FECR"/>
    <property type="match status" value="1"/>
</dbReference>
<keyword evidence="1" id="KW-0812">Transmembrane</keyword>
<evidence type="ECO:0000313" key="4">
    <source>
        <dbReference type="Proteomes" id="UP000738431"/>
    </source>
</evidence>
<dbReference type="PANTHER" id="PTHR30273">
    <property type="entry name" value="PERIPLASMIC SIGNAL SENSOR AND SIGMA FACTOR ACTIVATOR FECR-RELATED"/>
    <property type="match status" value="1"/>
</dbReference>
<organism evidence="3 4">
    <name type="scientific">Actomonas aquatica</name>
    <dbReference type="NCBI Taxonomy" id="2866162"/>
    <lineage>
        <taxon>Bacteria</taxon>
        <taxon>Pseudomonadati</taxon>
        <taxon>Verrucomicrobiota</taxon>
        <taxon>Opitutia</taxon>
        <taxon>Opitutales</taxon>
        <taxon>Opitutaceae</taxon>
        <taxon>Actomonas</taxon>
    </lineage>
</organism>